<dbReference type="Gene3D" id="3.30.160.60">
    <property type="entry name" value="Classic Zinc Finger"/>
    <property type="match status" value="2"/>
</dbReference>
<feature type="compositionally biased region" description="Pro residues" evidence="2">
    <location>
        <begin position="80"/>
        <end position="94"/>
    </location>
</feature>
<feature type="domain" description="C2H2-type" evidence="3">
    <location>
        <begin position="218"/>
        <end position="245"/>
    </location>
</feature>
<keyword evidence="1" id="KW-0863">Zinc-finger</keyword>
<evidence type="ECO:0000259" key="3">
    <source>
        <dbReference type="PROSITE" id="PS50157"/>
    </source>
</evidence>
<dbReference type="SUPFAM" id="SSF57667">
    <property type="entry name" value="beta-beta-alpha zinc fingers"/>
    <property type="match status" value="2"/>
</dbReference>
<evidence type="ECO:0000313" key="5">
    <source>
        <dbReference type="Proteomes" id="UP001417504"/>
    </source>
</evidence>
<evidence type="ECO:0000256" key="2">
    <source>
        <dbReference type="SAM" id="MobiDB-lite"/>
    </source>
</evidence>
<proteinExistence type="predicted"/>
<dbReference type="Proteomes" id="UP001417504">
    <property type="component" value="Unassembled WGS sequence"/>
</dbReference>
<protein>
    <recommendedName>
        <fullName evidence="3">C2H2-type domain-containing protein</fullName>
    </recommendedName>
</protein>
<dbReference type="Pfam" id="PF13912">
    <property type="entry name" value="zf-C2H2_6"/>
    <property type="match status" value="3"/>
</dbReference>
<dbReference type="PROSITE" id="PS00028">
    <property type="entry name" value="ZINC_FINGER_C2H2_1"/>
    <property type="match status" value="3"/>
</dbReference>
<dbReference type="GO" id="GO:0008270">
    <property type="term" value="F:zinc ion binding"/>
    <property type="evidence" value="ECO:0007669"/>
    <property type="project" value="UniProtKB-KW"/>
</dbReference>
<keyword evidence="1" id="KW-0479">Metal-binding</keyword>
<dbReference type="PANTHER" id="PTHR47591">
    <property type="entry name" value="ZINC FINGER PROTEIN ZAT2-RELATED"/>
    <property type="match status" value="1"/>
</dbReference>
<feature type="region of interest" description="Disordered" evidence="2">
    <location>
        <begin position="1"/>
        <end position="32"/>
    </location>
</feature>
<dbReference type="PROSITE" id="PS50157">
    <property type="entry name" value="ZINC_FINGER_C2H2_2"/>
    <property type="match status" value="3"/>
</dbReference>
<feature type="domain" description="C2H2-type" evidence="3">
    <location>
        <begin position="49"/>
        <end position="76"/>
    </location>
</feature>
<evidence type="ECO:0000313" key="4">
    <source>
        <dbReference type="EMBL" id="KAK9144236.1"/>
    </source>
</evidence>
<keyword evidence="5" id="KW-1185">Reference proteome</keyword>
<dbReference type="PANTHER" id="PTHR47591:SF1">
    <property type="entry name" value="ZINC FINGER PROTEIN ZAT2-RELATED"/>
    <property type="match status" value="1"/>
</dbReference>
<reference evidence="4 5" key="1">
    <citation type="submission" date="2024-01" db="EMBL/GenBank/DDBJ databases">
        <title>Genome assemblies of Stephania.</title>
        <authorList>
            <person name="Yang L."/>
        </authorList>
    </citation>
    <scope>NUCLEOTIDE SEQUENCE [LARGE SCALE GENOMIC DNA]</scope>
    <source>
        <strain evidence="4">QJT</strain>
        <tissue evidence="4">Leaf</tissue>
    </source>
</reference>
<dbReference type="EMBL" id="JBBNAE010000002">
    <property type="protein sequence ID" value="KAK9144236.1"/>
    <property type="molecule type" value="Genomic_DNA"/>
</dbReference>
<keyword evidence="1" id="KW-0862">Zinc</keyword>
<accession>A0AAP0PKN1</accession>
<dbReference type="InterPro" id="IPR013087">
    <property type="entry name" value="Znf_C2H2_type"/>
</dbReference>
<dbReference type="InterPro" id="IPR036236">
    <property type="entry name" value="Znf_C2H2_sf"/>
</dbReference>
<organism evidence="4 5">
    <name type="scientific">Stephania japonica</name>
    <dbReference type="NCBI Taxonomy" id="461633"/>
    <lineage>
        <taxon>Eukaryota</taxon>
        <taxon>Viridiplantae</taxon>
        <taxon>Streptophyta</taxon>
        <taxon>Embryophyta</taxon>
        <taxon>Tracheophyta</taxon>
        <taxon>Spermatophyta</taxon>
        <taxon>Magnoliopsida</taxon>
        <taxon>Ranunculales</taxon>
        <taxon>Menispermaceae</taxon>
        <taxon>Menispermoideae</taxon>
        <taxon>Cissampelideae</taxon>
        <taxon>Stephania</taxon>
    </lineage>
</organism>
<feature type="domain" description="C2H2-type" evidence="3">
    <location>
        <begin position="290"/>
        <end position="312"/>
    </location>
</feature>
<sequence>MIMSMDNEGYETGDQTQQQHHHRDEEGAPPRRKIKLIMNSSSRTTCITNTCTECGKRFPSSKALFGHMRCHPEREWRGILPPPPPPPPQFPPTPTSSSPSLKWSKTAKRGRKSIGSVNPGKPLLEVAACGPLMMMLANYYKTATLTHDHHHEEEKHNMEQLEDSFSLDYYCHGVESIAQTNHGLEERRSEQEDCDRKKKKLHTIKELDQEEMIELERYKCSICNKSFPTHQALGGHKSSHYNKLKITNTTIAAGIMGDDHDEKLALSADHQMVVAFKNSKAAKSTGENLHQCEICQKTFPTGQALGGHKRRHWTGPTEHHEPLPPVLPPPAAHGQMIKPFAFEFDLNMLPPMDEEEINEVLSSVS</sequence>
<gene>
    <name evidence="4" type="ORF">Sjap_004139</name>
</gene>
<dbReference type="AlphaFoldDB" id="A0AAP0PKN1"/>
<name>A0AAP0PKN1_9MAGN</name>
<feature type="region of interest" description="Disordered" evidence="2">
    <location>
        <begin position="76"/>
        <end position="119"/>
    </location>
</feature>
<evidence type="ECO:0000256" key="1">
    <source>
        <dbReference type="PROSITE-ProRule" id="PRU00042"/>
    </source>
</evidence>
<dbReference type="SMART" id="SM00355">
    <property type="entry name" value="ZnF_C2H2"/>
    <property type="match status" value="3"/>
</dbReference>
<comment type="caution">
    <text evidence="4">The sequence shown here is derived from an EMBL/GenBank/DDBJ whole genome shotgun (WGS) entry which is preliminary data.</text>
</comment>